<organism evidence="2 3">
    <name type="scientific">Mycolicibacterium senegalense</name>
    <dbReference type="NCBI Taxonomy" id="1796"/>
    <lineage>
        <taxon>Bacteria</taxon>
        <taxon>Bacillati</taxon>
        <taxon>Actinomycetota</taxon>
        <taxon>Actinomycetes</taxon>
        <taxon>Mycobacteriales</taxon>
        <taxon>Mycobacteriaceae</taxon>
        <taxon>Mycolicibacterium</taxon>
    </lineage>
</organism>
<protein>
    <submittedName>
        <fullName evidence="2">Uncharacterized protein</fullName>
    </submittedName>
</protein>
<feature type="region of interest" description="Disordered" evidence="1">
    <location>
        <begin position="1"/>
        <end position="69"/>
    </location>
</feature>
<feature type="compositionally biased region" description="Basic residues" evidence="1">
    <location>
        <begin position="41"/>
        <end position="62"/>
    </location>
</feature>
<sequence length="235" mass="25546">MRRHAHLLRSEHAREHRAPPPCARPPARLCPAGGLQLGHRVGVRRHGGRRRRGGHAAASHRRLSGEPARARGLHCPVRAVLPVRCRFQGADRLGDLDHRDRGVAVRDGDTGVQRFRSADRGTDGRRSRFARRRVGWLPGLADRGHAVDDGRRTAPPRRPAALSRHPRNGLAGGLSRAHPAAAHAPAAGGSGRPSPARRGRRAPPYRPRGPRRNRPFAECDAPACDRCPPRVAAGS</sequence>
<dbReference type="EMBL" id="UGQQ01000002">
    <property type="protein sequence ID" value="SUA28380.1"/>
    <property type="molecule type" value="Genomic_DNA"/>
</dbReference>
<proteinExistence type="predicted"/>
<feature type="compositionally biased region" description="Low complexity" evidence="1">
    <location>
        <begin position="176"/>
        <end position="194"/>
    </location>
</feature>
<gene>
    <name evidence="2" type="ORF">NCTC4524_04360</name>
</gene>
<evidence type="ECO:0000313" key="2">
    <source>
        <dbReference type="EMBL" id="SUA28380.1"/>
    </source>
</evidence>
<feature type="region of interest" description="Disordered" evidence="1">
    <location>
        <begin position="140"/>
        <end position="235"/>
    </location>
</feature>
<reference evidence="2 3" key="1">
    <citation type="submission" date="2018-06" db="EMBL/GenBank/DDBJ databases">
        <authorList>
            <consortium name="Pathogen Informatics"/>
            <person name="Doyle S."/>
        </authorList>
    </citation>
    <scope>NUCLEOTIDE SEQUENCE [LARGE SCALE GENOMIC DNA]</scope>
    <source>
        <strain evidence="2 3">NCTC4524</strain>
    </source>
</reference>
<feature type="compositionally biased region" description="Basic and acidic residues" evidence="1">
    <location>
        <begin position="142"/>
        <end position="152"/>
    </location>
</feature>
<feature type="compositionally biased region" description="Basic residues" evidence="1">
    <location>
        <begin position="195"/>
        <end position="214"/>
    </location>
</feature>
<dbReference type="AlphaFoldDB" id="A0A378W8D0"/>
<evidence type="ECO:0000256" key="1">
    <source>
        <dbReference type="SAM" id="MobiDB-lite"/>
    </source>
</evidence>
<name>A0A378W8D0_9MYCO</name>
<accession>A0A378W8D0</accession>
<evidence type="ECO:0000313" key="3">
    <source>
        <dbReference type="Proteomes" id="UP000254945"/>
    </source>
</evidence>
<feature type="compositionally biased region" description="Basic and acidic residues" evidence="1">
    <location>
        <begin position="8"/>
        <end position="18"/>
    </location>
</feature>
<dbReference type="Proteomes" id="UP000254945">
    <property type="component" value="Unassembled WGS sequence"/>
</dbReference>